<protein>
    <submittedName>
        <fullName evidence="3">Phosphatase PAP2 family protein</fullName>
    </submittedName>
</protein>
<proteinExistence type="predicted"/>
<feature type="transmembrane region" description="Helical" evidence="1">
    <location>
        <begin position="98"/>
        <end position="116"/>
    </location>
</feature>
<comment type="caution">
    <text evidence="3">The sequence shown here is derived from an EMBL/GenBank/DDBJ whole genome shotgun (WGS) entry which is preliminary data.</text>
</comment>
<evidence type="ECO:0000256" key="1">
    <source>
        <dbReference type="SAM" id="Phobius"/>
    </source>
</evidence>
<sequence>MNWSRITHLGDAALVLPLLVAAIVGLAIQRPTQRRAAFQWALIITTSLALVAASKIASCGWGTGIRRWNRTCFSGHTVSAWLAWPALLMLMAPTRLHALSMTLLIAGTATALLGWSRVPLGAHPLSEVIARTVLGGVAACLCMRVLCPHALDRRGISLLTAVLLVFGVAQRHRPSSHEALVRSGRCHAFRHGSRGAAASLVNRPIMNF</sequence>
<keyword evidence="1" id="KW-0812">Transmembrane</keyword>
<keyword evidence="4" id="KW-1185">Reference proteome</keyword>
<feature type="transmembrane region" description="Helical" evidence="1">
    <location>
        <begin position="40"/>
        <end position="61"/>
    </location>
</feature>
<evidence type="ECO:0000313" key="3">
    <source>
        <dbReference type="EMBL" id="MCD9097663.1"/>
    </source>
</evidence>
<keyword evidence="1" id="KW-0472">Membrane</keyword>
<feature type="domain" description="Phosphatidic acid phosphatase type 2/haloperoxidase" evidence="2">
    <location>
        <begin position="73"/>
        <end position="145"/>
    </location>
</feature>
<dbReference type="Pfam" id="PF01569">
    <property type="entry name" value="PAP2"/>
    <property type="match status" value="1"/>
</dbReference>
<organism evidence="3 4">
    <name type="scientific">Luteimonas fraxinea</name>
    <dbReference type="NCBI Taxonomy" id="2901869"/>
    <lineage>
        <taxon>Bacteria</taxon>
        <taxon>Pseudomonadati</taxon>
        <taxon>Pseudomonadota</taxon>
        <taxon>Gammaproteobacteria</taxon>
        <taxon>Lysobacterales</taxon>
        <taxon>Lysobacteraceae</taxon>
        <taxon>Luteimonas</taxon>
    </lineage>
</organism>
<feature type="transmembrane region" description="Helical" evidence="1">
    <location>
        <begin position="128"/>
        <end position="147"/>
    </location>
</feature>
<keyword evidence="1" id="KW-1133">Transmembrane helix</keyword>
<name>A0ABS8UDX0_9GAMM</name>
<dbReference type="SUPFAM" id="SSF48317">
    <property type="entry name" value="Acid phosphatase/Vanadium-dependent haloperoxidase"/>
    <property type="match status" value="1"/>
</dbReference>
<dbReference type="InterPro" id="IPR000326">
    <property type="entry name" value="PAP2/HPO"/>
</dbReference>
<evidence type="ECO:0000313" key="4">
    <source>
        <dbReference type="Proteomes" id="UP001430360"/>
    </source>
</evidence>
<feature type="transmembrane region" description="Helical" evidence="1">
    <location>
        <begin position="6"/>
        <end position="28"/>
    </location>
</feature>
<gene>
    <name evidence="3" type="ORF">LTT95_12010</name>
</gene>
<reference evidence="3" key="2">
    <citation type="journal article" date="2022" name="Syst. Appl. Microbiol.">
        <title>Physiological and genomic characterisation of Luteimonas fraxinea sp. nov., a bacterial species associated with trees tolerant to ash dieback.</title>
        <authorList>
            <person name="Ulrich K."/>
            <person name="Becker R."/>
            <person name="Behrendt U."/>
            <person name="Kube M."/>
            <person name="Schneck V."/>
            <person name="Ulrich A."/>
        </authorList>
    </citation>
    <scope>NUCLEOTIDE SEQUENCE</scope>
    <source>
        <strain evidence="3">A1P009</strain>
    </source>
</reference>
<evidence type="ECO:0000259" key="2">
    <source>
        <dbReference type="Pfam" id="PF01569"/>
    </source>
</evidence>
<dbReference type="InterPro" id="IPR036938">
    <property type="entry name" value="PAP2/HPO_sf"/>
</dbReference>
<dbReference type="EMBL" id="JAJQKU010000003">
    <property type="protein sequence ID" value="MCD9097663.1"/>
    <property type="molecule type" value="Genomic_DNA"/>
</dbReference>
<accession>A0ABS8UDX0</accession>
<reference evidence="3" key="1">
    <citation type="submission" date="2021-12" db="EMBL/GenBank/DDBJ databases">
        <authorList>
            <person name="Ulrich A."/>
        </authorList>
    </citation>
    <scope>NUCLEOTIDE SEQUENCE</scope>
    <source>
        <strain evidence="3">A1P009</strain>
    </source>
</reference>
<dbReference type="RefSeq" id="WP_232136739.1">
    <property type="nucleotide sequence ID" value="NZ_CP089507.1"/>
</dbReference>
<dbReference type="Proteomes" id="UP001430360">
    <property type="component" value="Unassembled WGS sequence"/>
</dbReference>